<comment type="caution">
    <text evidence="2">The sequence shown here is derived from an EMBL/GenBank/DDBJ whole genome shotgun (WGS) entry which is preliminary data.</text>
</comment>
<dbReference type="Proteomes" id="UP000729402">
    <property type="component" value="Unassembled WGS sequence"/>
</dbReference>
<protein>
    <submittedName>
        <fullName evidence="2">Uncharacterized protein</fullName>
    </submittedName>
</protein>
<evidence type="ECO:0000313" key="3">
    <source>
        <dbReference type="Proteomes" id="UP000729402"/>
    </source>
</evidence>
<organism evidence="2 3">
    <name type="scientific">Zizania palustris</name>
    <name type="common">Northern wild rice</name>
    <dbReference type="NCBI Taxonomy" id="103762"/>
    <lineage>
        <taxon>Eukaryota</taxon>
        <taxon>Viridiplantae</taxon>
        <taxon>Streptophyta</taxon>
        <taxon>Embryophyta</taxon>
        <taxon>Tracheophyta</taxon>
        <taxon>Spermatophyta</taxon>
        <taxon>Magnoliopsida</taxon>
        <taxon>Liliopsida</taxon>
        <taxon>Poales</taxon>
        <taxon>Poaceae</taxon>
        <taxon>BOP clade</taxon>
        <taxon>Oryzoideae</taxon>
        <taxon>Oryzeae</taxon>
        <taxon>Zizaniinae</taxon>
        <taxon>Zizania</taxon>
    </lineage>
</organism>
<evidence type="ECO:0000256" key="1">
    <source>
        <dbReference type="SAM" id="Phobius"/>
    </source>
</evidence>
<accession>A0A8J5VKP5</accession>
<keyword evidence="1" id="KW-1133">Transmembrane helix</keyword>
<dbReference type="EMBL" id="JAAALK010000289">
    <property type="protein sequence ID" value="KAG8050763.1"/>
    <property type="molecule type" value="Genomic_DNA"/>
</dbReference>
<reference evidence="2" key="2">
    <citation type="submission" date="2021-02" db="EMBL/GenBank/DDBJ databases">
        <authorList>
            <person name="Kimball J.A."/>
            <person name="Haas M.W."/>
            <person name="Macchietto M."/>
            <person name="Kono T."/>
            <person name="Duquette J."/>
            <person name="Shao M."/>
        </authorList>
    </citation>
    <scope>NUCLEOTIDE SEQUENCE</scope>
    <source>
        <tissue evidence="2">Fresh leaf tissue</tissue>
    </source>
</reference>
<gene>
    <name evidence="2" type="ORF">GUJ93_ZPchr0009g523</name>
</gene>
<name>A0A8J5VKP5_ZIZPA</name>
<keyword evidence="3" id="KW-1185">Reference proteome</keyword>
<keyword evidence="1" id="KW-0472">Membrane</keyword>
<sequence>MTQGTYYYRFFFPLACLNGRFLMKDLFDSLSTLATTGSYLFILLNSMVRFLKRIGAYKTNIVLICFQTLSIFLQHIDCQCFLNSSERDYIADLKHMYISKMSTMQGGDWKKLRARIPTRIQQTLVTCVFCSVMNVHSACSDGASRWKALKWYSWVTSYLVDQRKNMGKS</sequence>
<dbReference type="AlphaFoldDB" id="A0A8J5VKP5"/>
<keyword evidence="1" id="KW-0812">Transmembrane</keyword>
<reference evidence="2" key="1">
    <citation type="journal article" date="2021" name="bioRxiv">
        <title>Whole Genome Assembly and Annotation of Northern Wild Rice, Zizania palustris L., Supports a Whole Genome Duplication in the Zizania Genus.</title>
        <authorList>
            <person name="Haas M."/>
            <person name="Kono T."/>
            <person name="Macchietto M."/>
            <person name="Millas R."/>
            <person name="McGilp L."/>
            <person name="Shao M."/>
            <person name="Duquette J."/>
            <person name="Hirsch C.N."/>
            <person name="Kimball J."/>
        </authorList>
    </citation>
    <scope>NUCLEOTIDE SEQUENCE</scope>
    <source>
        <tissue evidence="2">Fresh leaf tissue</tissue>
    </source>
</reference>
<feature type="transmembrane region" description="Helical" evidence="1">
    <location>
        <begin position="30"/>
        <end position="48"/>
    </location>
</feature>
<proteinExistence type="predicted"/>
<evidence type="ECO:0000313" key="2">
    <source>
        <dbReference type="EMBL" id="KAG8050763.1"/>
    </source>
</evidence>